<comment type="caution">
    <text evidence="1">The sequence shown here is derived from an EMBL/GenBank/DDBJ whole genome shotgun (WGS) entry which is preliminary data.</text>
</comment>
<sequence>MSQLAVTMSKYVDALCKNIDARFQQSPLLAAFAVFDIRCLPERGTDEFSQYGCKDIHILADHFFRTQEDTEEMLAEWINFKFNLSSWKKEVPTEMLNCKVEETPMEWALKKLLIMKTSMIHFFPHLVKVAEIIMTLPVSNAWPERGFSRMKLSERSYVRKSFTTWLSAKPRRKLPKVKPVLEKEKEQDPADPVAVASCSTQTEEASNLDLVQLEYDKAVRVLQLAKFGQKVVSGDGIADDFEY</sequence>
<reference evidence="1" key="1">
    <citation type="submission" date="2021-03" db="EMBL/GenBank/DDBJ databases">
        <authorList>
            <person name="Bekaert M."/>
        </authorList>
    </citation>
    <scope>NUCLEOTIDE SEQUENCE</scope>
</reference>
<evidence type="ECO:0000313" key="1">
    <source>
        <dbReference type="EMBL" id="CAG2195864.1"/>
    </source>
</evidence>
<proteinExistence type="predicted"/>
<evidence type="ECO:0008006" key="3">
    <source>
        <dbReference type="Google" id="ProtNLM"/>
    </source>
</evidence>
<keyword evidence="2" id="KW-1185">Reference proteome</keyword>
<dbReference type="EMBL" id="CAJPWZ010000536">
    <property type="protein sequence ID" value="CAG2195864.1"/>
    <property type="molecule type" value="Genomic_DNA"/>
</dbReference>
<dbReference type="PANTHER" id="PTHR46880">
    <property type="entry name" value="RAS-ASSOCIATING DOMAIN-CONTAINING PROTEIN"/>
    <property type="match status" value="1"/>
</dbReference>
<dbReference type="Proteomes" id="UP000683360">
    <property type="component" value="Unassembled WGS sequence"/>
</dbReference>
<organism evidence="1 2">
    <name type="scientific">Mytilus edulis</name>
    <name type="common">Blue mussel</name>
    <dbReference type="NCBI Taxonomy" id="6550"/>
    <lineage>
        <taxon>Eukaryota</taxon>
        <taxon>Metazoa</taxon>
        <taxon>Spiralia</taxon>
        <taxon>Lophotrochozoa</taxon>
        <taxon>Mollusca</taxon>
        <taxon>Bivalvia</taxon>
        <taxon>Autobranchia</taxon>
        <taxon>Pteriomorphia</taxon>
        <taxon>Mytilida</taxon>
        <taxon>Mytiloidea</taxon>
        <taxon>Mytilidae</taxon>
        <taxon>Mytilinae</taxon>
        <taxon>Mytilus</taxon>
    </lineage>
</organism>
<dbReference type="OrthoDB" id="10046039at2759"/>
<protein>
    <recommendedName>
        <fullName evidence="3">HAT C-terminal dimerisation domain-containing protein</fullName>
    </recommendedName>
</protein>
<evidence type="ECO:0000313" key="2">
    <source>
        <dbReference type="Proteomes" id="UP000683360"/>
    </source>
</evidence>
<name>A0A8S3QKH3_MYTED</name>
<dbReference type="PANTHER" id="PTHR46880:SF5">
    <property type="entry name" value="DUF4371 DOMAIN-CONTAINING PROTEIN"/>
    <property type="match status" value="1"/>
</dbReference>
<dbReference type="AlphaFoldDB" id="A0A8S3QKH3"/>
<gene>
    <name evidence="1" type="ORF">MEDL_10794</name>
</gene>
<accession>A0A8S3QKH3</accession>